<comment type="caution">
    <text evidence="1">The sequence shown here is derived from an EMBL/GenBank/DDBJ whole genome shotgun (WGS) entry which is preliminary data.</text>
</comment>
<protein>
    <submittedName>
        <fullName evidence="1">Uncharacterized protein</fullName>
    </submittedName>
</protein>
<dbReference type="EMBL" id="PJNH01000001">
    <property type="protein sequence ID" value="PKR78769.1"/>
    <property type="molecule type" value="Genomic_DNA"/>
</dbReference>
<evidence type="ECO:0000313" key="2">
    <source>
        <dbReference type="Proteomes" id="UP000243524"/>
    </source>
</evidence>
<accession>A0A2I0QWT7</accession>
<dbReference type="RefSeq" id="WP_101330512.1">
    <property type="nucleotide sequence ID" value="NZ_PJNH01000001.1"/>
</dbReference>
<organism evidence="1 2">
    <name type="scientific">Halalkalibacillus sediminis</name>
    <dbReference type="NCBI Taxonomy" id="2018042"/>
    <lineage>
        <taxon>Bacteria</taxon>
        <taxon>Bacillati</taxon>
        <taxon>Bacillota</taxon>
        <taxon>Bacilli</taxon>
        <taxon>Bacillales</taxon>
        <taxon>Bacillaceae</taxon>
        <taxon>Halalkalibacillus</taxon>
    </lineage>
</organism>
<dbReference type="AlphaFoldDB" id="A0A2I0QWT7"/>
<dbReference type="InterPro" id="IPR032580">
    <property type="entry name" value="SatD"/>
</dbReference>
<dbReference type="Proteomes" id="UP000243524">
    <property type="component" value="Unassembled WGS sequence"/>
</dbReference>
<sequence>MGERYACIALDVQKSREYPLQQVEKSLNKLKRELNEQFKESLSIPFDIRMGDELLGVCRSFADAYMIIKQIHKNTELSFYIGCGFGRIDTEDKQNINVSNGSAIVNAIEARDDFVKEGDQEAKIWQISDSNKTFFYSDEFPYQSVNSLYHLIQHYSIKRSEKQQKIVDLVEEYPESTYEDIGERLGYKSPKTSVSNHLKAANFEIVNQSEHALTELLSYHQKVLEK</sequence>
<reference evidence="1 2" key="1">
    <citation type="submission" date="2017-06" db="EMBL/GenBank/DDBJ databases">
        <title>the draft geome sequence of Illustriluteabacillus marina B3227.</title>
        <authorList>
            <person name="He R.-H."/>
            <person name="Du Z.-J."/>
        </authorList>
    </citation>
    <scope>NUCLEOTIDE SEQUENCE [LARGE SCALE GENOMIC DNA]</scope>
    <source>
        <strain evidence="1 2">B3227</strain>
    </source>
</reference>
<proteinExistence type="predicted"/>
<keyword evidence="2" id="KW-1185">Reference proteome</keyword>
<evidence type="ECO:0000313" key="1">
    <source>
        <dbReference type="EMBL" id="PKR78769.1"/>
    </source>
</evidence>
<gene>
    <name evidence="1" type="ORF">CEY16_03155</name>
</gene>
<dbReference type="OrthoDB" id="2359394at2"/>
<dbReference type="Pfam" id="PF16264">
    <property type="entry name" value="SatD"/>
    <property type="match status" value="1"/>
</dbReference>
<name>A0A2I0QWT7_9BACI</name>